<dbReference type="AlphaFoldDB" id="A0AA39SXT5"/>
<dbReference type="Pfam" id="PF00078">
    <property type="entry name" value="RVT_1"/>
    <property type="match status" value="1"/>
</dbReference>
<feature type="region of interest" description="Disordered" evidence="1">
    <location>
        <begin position="175"/>
        <end position="203"/>
    </location>
</feature>
<reference evidence="3" key="1">
    <citation type="journal article" date="2022" name="Plant J.">
        <title>Strategies of tolerance reflected in two North American maple genomes.</title>
        <authorList>
            <person name="McEvoy S.L."/>
            <person name="Sezen U.U."/>
            <person name="Trouern-Trend A."/>
            <person name="McMahon S.M."/>
            <person name="Schaberg P.G."/>
            <person name="Yang J."/>
            <person name="Wegrzyn J.L."/>
            <person name="Swenson N.G."/>
        </authorList>
    </citation>
    <scope>NUCLEOTIDE SEQUENCE</scope>
    <source>
        <strain evidence="3">NS2018</strain>
    </source>
</reference>
<gene>
    <name evidence="3" type="ORF">LWI29_007177</name>
</gene>
<proteinExistence type="predicted"/>
<dbReference type="InterPro" id="IPR052343">
    <property type="entry name" value="Retrotransposon-Effector_Assoc"/>
</dbReference>
<evidence type="ECO:0000256" key="1">
    <source>
        <dbReference type="SAM" id="MobiDB-lite"/>
    </source>
</evidence>
<dbReference type="PANTHER" id="PTHR46890:SF48">
    <property type="entry name" value="RNA-DIRECTED DNA POLYMERASE"/>
    <property type="match status" value="1"/>
</dbReference>
<evidence type="ECO:0000259" key="2">
    <source>
        <dbReference type="Pfam" id="PF00078"/>
    </source>
</evidence>
<reference evidence="3" key="2">
    <citation type="submission" date="2023-06" db="EMBL/GenBank/DDBJ databases">
        <authorList>
            <person name="Swenson N.G."/>
            <person name="Wegrzyn J.L."/>
            <person name="Mcevoy S.L."/>
        </authorList>
    </citation>
    <scope>NUCLEOTIDE SEQUENCE</scope>
    <source>
        <strain evidence="3">NS2018</strain>
        <tissue evidence="3">Leaf</tissue>
    </source>
</reference>
<keyword evidence="4" id="KW-1185">Reference proteome</keyword>
<dbReference type="PANTHER" id="PTHR46890">
    <property type="entry name" value="NON-LTR RETROLELEMENT REVERSE TRANSCRIPTASE-LIKE PROTEIN-RELATED"/>
    <property type="match status" value="1"/>
</dbReference>
<comment type="caution">
    <text evidence="3">The sequence shown here is derived from an EMBL/GenBank/DDBJ whole genome shotgun (WGS) entry which is preliminary data.</text>
</comment>
<dbReference type="EMBL" id="JAUESC010000001">
    <property type="protein sequence ID" value="KAK0606976.1"/>
    <property type="molecule type" value="Genomic_DNA"/>
</dbReference>
<dbReference type="Proteomes" id="UP001168877">
    <property type="component" value="Unassembled WGS sequence"/>
</dbReference>
<dbReference type="InterPro" id="IPR000477">
    <property type="entry name" value="RT_dom"/>
</dbReference>
<feature type="domain" description="Reverse transcriptase" evidence="2">
    <location>
        <begin position="465"/>
        <end position="575"/>
    </location>
</feature>
<dbReference type="CDD" id="cd01650">
    <property type="entry name" value="RT_nLTR_like"/>
    <property type="match status" value="1"/>
</dbReference>
<accession>A0AA39SXT5</accession>
<organism evidence="3 4">
    <name type="scientific">Acer saccharum</name>
    <name type="common">Sugar maple</name>
    <dbReference type="NCBI Taxonomy" id="4024"/>
    <lineage>
        <taxon>Eukaryota</taxon>
        <taxon>Viridiplantae</taxon>
        <taxon>Streptophyta</taxon>
        <taxon>Embryophyta</taxon>
        <taxon>Tracheophyta</taxon>
        <taxon>Spermatophyta</taxon>
        <taxon>Magnoliopsida</taxon>
        <taxon>eudicotyledons</taxon>
        <taxon>Gunneridae</taxon>
        <taxon>Pentapetalae</taxon>
        <taxon>rosids</taxon>
        <taxon>malvids</taxon>
        <taxon>Sapindales</taxon>
        <taxon>Sapindaceae</taxon>
        <taxon>Hippocastanoideae</taxon>
        <taxon>Acereae</taxon>
        <taxon>Acer</taxon>
    </lineage>
</organism>
<feature type="compositionally biased region" description="Polar residues" evidence="1">
    <location>
        <begin position="176"/>
        <end position="199"/>
    </location>
</feature>
<evidence type="ECO:0000313" key="4">
    <source>
        <dbReference type="Proteomes" id="UP001168877"/>
    </source>
</evidence>
<protein>
    <recommendedName>
        <fullName evidence="2">Reverse transcriptase domain-containing protein</fullName>
    </recommendedName>
</protein>
<sequence>MSNKDKEVSSSSNDPVIQAMQQQFDRMLKVMGDVRDHLERHDEAITRLQGEPQRGRQPDTGVSIYMTHDQGAKANDFIKCNSGSNKGGHLSSQPKLVLNKSLNHGGAGHSSLNLAVVAEAKEVLPSNNGGLEDSNIVAPFKNVLGKMNGTMDQGNNGGLEDSNFVSPFKNVLGKMNGTTNQGNRSKKPTLSNPRISTSAAILGNNGGLEDSNSVAPFKNVLGKMNGTMNQANNSIKCNNGSNKGAHLSSLPKLVLNKSLNHGGAGHSSLNLAAVAEAKRVLPSNNGGLEDPNFVAPFKNVLGKMNGTMDQGNNGGLEDSNSVSPFKNVLGKMNGATDQGNRSEKPVLGNPQISTSVAILGNNGGFEDSSSVAPFKSMLGKMNGTTNQGNGAHRPDLLHHVPFSSFGNVEKPASKGEACLSTNVKGQKTWDIVGGDVINAVQEFFRTGHLLKELNTTILALVPKVPNPSRMTDFRPISCCNTLYKIIAKIIANRIKIILPDIISPPQSAFVAGRRIGDNILLVQELMRNYHKDDGSPKCSLKVDLMKAFDTVKWDFLLETLAVFRVPSKDIYFFGGEGYFGVRGGDFGLRVGFFGVCGGILVCELDSSEFVVWEADRSELVVGTAAGNLVWEADKSELVVGTAAGTASGTAAGDNQRLAAVSTHGDVPLQ</sequence>
<evidence type="ECO:0000313" key="3">
    <source>
        <dbReference type="EMBL" id="KAK0606976.1"/>
    </source>
</evidence>
<name>A0AA39SXT5_ACESA</name>